<evidence type="ECO:0000256" key="2">
    <source>
        <dbReference type="SAM" id="SignalP"/>
    </source>
</evidence>
<sequence length="633" mass="69933">MSKMKRKIVISVFLCFFIFANSFVAYGTQYFTDVNTDHWAKDFIEKLTVLGIVKGFDDATFRPNDPVSKTASISMIYQMLNKAGKTKNATDLVDKHKKTLESTGIHTYALWAEPAIAYALEKSIVHEDELKVFFKEGKNVNARRLDVAVFLAKAIAESDIANGSIVVLPFTDADFIPHAAGKYVAYLIEKGIINKNGDYMGRFNPNNAISRAEICTMIAKAYDFISKNDNTGNIAPIPDPNPGSVVVTPKDEIKDGSITYIDSSTKTILVKLTNGKTELFQINDDIEISLNGNKGTFSALQVNQEVMLTLKEGTKLAKINIKSFVPNMEATLNAVVPNTGFTLVVVREKTTNAVKSLKATGTTKVELNGLPASLDQLKLGDILKLQVDGQDILSIAAVSKIKTYQGILESEISSMENPVLKMKINNEVKEFPIDQNAKVTKNGYTRWLKDLKRLDAVTITTEYDKVIEIKANSVFSKVTGKIISLTMAKPSSILKVLVNSEEKTFTVGNNVSVTINNSSKSLYDLRVDQLVELELENEEVIEIEARDDLKKKQISGIISSIHTSSKTIKILYYNPTTNTAERKSIVYNYDTKITSTRAQTAIGVGALKVNDQIIVIGEELDDTFVAEKILLID</sequence>
<protein>
    <submittedName>
        <fullName evidence="4">S-layer protein sap</fullName>
    </submittedName>
</protein>
<dbReference type="PANTHER" id="PTHR43308">
    <property type="entry name" value="OUTER MEMBRANE PROTEIN ALPHA-RELATED"/>
    <property type="match status" value="1"/>
</dbReference>
<dbReference type="PANTHER" id="PTHR43308:SF5">
    <property type="entry name" value="S-LAYER PROTEIN _ PEPTIDOGLYCAN ENDO-BETA-N-ACETYLGLUCOSAMINIDASE"/>
    <property type="match status" value="1"/>
</dbReference>
<dbReference type="EMBL" id="LOEE01000028">
    <property type="protein sequence ID" value="KXG76230.1"/>
    <property type="molecule type" value="Genomic_DNA"/>
</dbReference>
<keyword evidence="5" id="KW-1185">Reference proteome</keyword>
<evidence type="ECO:0000313" key="5">
    <source>
        <dbReference type="Proteomes" id="UP000070456"/>
    </source>
</evidence>
<evidence type="ECO:0000313" key="4">
    <source>
        <dbReference type="EMBL" id="KXG76230.1"/>
    </source>
</evidence>
<evidence type="ECO:0000256" key="1">
    <source>
        <dbReference type="ARBA" id="ARBA00022737"/>
    </source>
</evidence>
<dbReference type="Pfam" id="PF00395">
    <property type="entry name" value="SLH"/>
    <property type="match status" value="2"/>
</dbReference>
<gene>
    <name evidence="4" type="primary">sap_1</name>
    <name evidence="4" type="ORF">AN619_11870</name>
</gene>
<organism evidence="4 5">
    <name type="scientific">Thermotalea metallivorans</name>
    <dbReference type="NCBI Taxonomy" id="520762"/>
    <lineage>
        <taxon>Bacteria</taxon>
        <taxon>Bacillati</taxon>
        <taxon>Bacillota</taxon>
        <taxon>Clostridia</taxon>
        <taxon>Peptostreptococcales</taxon>
        <taxon>Thermotaleaceae</taxon>
        <taxon>Thermotalea</taxon>
    </lineage>
</organism>
<evidence type="ECO:0000259" key="3">
    <source>
        <dbReference type="PROSITE" id="PS51272"/>
    </source>
</evidence>
<feature type="signal peptide" evidence="2">
    <location>
        <begin position="1"/>
        <end position="25"/>
    </location>
</feature>
<dbReference type="PROSITE" id="PS51272">
    <property type="entry name" value="SLH"/>
    <property type="match status" value="2"/>
</dbReference>
<dbReference type="Proteomes" id="UP000070456">
    <property type="component" value="Unassembled WGS sequence"/>
</dbReference>
<feature type="chain" id="PRO_5007491654" evidence="2">
    <location>
        <begin position="26"/>
        <end position="633"/>
    </location>
</feature>
<dbReference type="InterPro" id="IPR001119">
    <property type="entry name" value="SLH_dom"/>
</dbReference>
<comment type="caution">
    <text evidence="4">The sequence shown here is derived from an EMBL/GenBank/DDBJ whole genome shotgun (WGS) entry which is preliminary data.</text>
</comment>
<name>A0A140L6Q5_9FIRM</name>
<proteinExistence type="predicted"/>
<keyword evidence="1" id="KW-0677">Repeat</keyword>
<dbReference type="OrthoDB" id="2065578at2"/>
<dbReference type="STRING" id="520762.AN619_11870"/>
<dbReference type="AlphaFoldDB" id="A0A140L6Q5"/>
<keyword evidence="2" id="KW-0732">Signal</keyword>
<feature type="domain" description="SLH" evidence="3">
    <location>
        <begin position="167"/>
        <end position="232"/>
    </location>
</feature>
<accession>A0A140L6Q5</accession>
<dbReference type="RefSeq" id="WP_068555708.1">
    <property type="nucleotide sequence ID" value="NZ_LOEE01000028.1"/>
</dbReference>
<reference evidence="4 5" key="1">
    <citation type="submission" date="2015-12" db="EMBL/GenBank/DDBJ databases">
        <title>Draft genome sequence of the thermoanaerobe Thermotalea metallivorans, an isolate from the runoff channel of the Great Artesian Basin, Australia.</title>
        <authorList>
            <person name="Patel B.K."/>
        </authorList>
    </citation>
    <scope>NUCLEOTIDE SEQUENCE [LARGE SCALE GENOMIC DNA]</scope>
    <source>
        <strain evidence="4 5">B2-1</strain>
    </source>
</reference>
<feature type="domain" description="SLH" evidence="3">
    <location>
        <begin position="27"/>
        <end position="90"/>
    </location>
</feature>
<dbReference type="InterPro" id="IPR051465">
    <property type="entry name" value="Cell_Envelope_Struct_Comp"/>
</dbReference>